<reference evidence="9" key="1">
    <citation type="journal article" date="2020" name="Cell">
        <title>Large-Scale Comparative Analyses of Tick Genomes Elucidate Their Genetic Diversity and Vector Capacities.</title>
        <authorList>
            <consortium name="Tick Genome and Microbiome Consortium (TIGMIC)"/>
            <person name="Jia N."/>
            <person name="Wang J."/>
            <person name="Shi W."/>
            <person name="Du L."/>
            <person name="Sun Y."/>
            <person name="Zhan W."/>
            <person name="Jiang J.F."/>
            <person name="Wang Q."/>
            <person name="Zhang B."/>
            <person name="Ji P."/>
            <person name="Bell-Sakyi L."/>
            <person name="Cui X.M."/>
            <person name="Yuan T.T."/>
            <person name="Jiang B.G."/>
            <person name="Yang W.F."/>
            <person name="Lam T.T."/>
            <person name="Chang Q.C."/>
            <person name="Ding S.J."/>
            <person name="Wang X.J."/>
            <person name="Zhu J.G."/>
            <person name="Ruan X.D."/>
            <person name="Zhao L."/>
            <person name="Wei J.T."/>
            <person name="Ye R.Z."/>
            <person name="Que T.C."/>
            <person name="Du C.H."/>
            <person name="Zhou Y.H."/>
            <person name="Cheng J.X."/>
            <person name="Dai P.F."/>
            <person name="Guo W.B."/>
            <person name="Han X.H."/>
            <person name="Huang E.J."/>
            <person name="Li L.F."/>
            <person name="Wei W."/>
            <person name="Gao Y.C."/>
            <person name="Liu J.Z."/>
            <person name="Shao H.Z."/>
            <person name="Wang X."/>
            <person name="Wang C.C."/>
            <person name="Yang T.C."/>
            <person name="Huo Q.B."/>
            <person name="Li W."/>
            <person name="Chen H.Y."/>
            <person name="Chen S.E."/>
            <person name="Zhou L.G."/>
            <person name="Ni X.B."/>
            <person name="Tian J.H."/>
            <person name="Sheng Y."/>
            <person name="Liu T."/>
            <person name="Pan Y.S."/>
            <person name="Xia L.Y."/>
            <person name="Li J."/>
            <person name="Zhao F."/>
            <person name="Cao W.C."/>
        </authorList>
    </citation>
    <scope>NUCLEOTIDE SEQUENCE</scope>
    <source>
        <strain evidence="9">Rmic-2018</strain>
    </source>
</reference>
<dbReference type="InterPro" id="IPR036236">
    <property type="entry name" value="Znf_C2H2_sf"/>
</dbReference>
<dbReference type="FunFam" id="3.30.160.60:FF:000145">
    <property type="entry name" value="Zinc finger protein 574"/>
    <property type="match status" value="1"/>
</dbReference>
<proteinExistence type="predicted"/>
<dbReference type="AlphaFoldDB" id="A0A9J6ENT0"/>
<evidence type="ECO:0000259" key="8">
    <source>
        <dbReference type="PROSITE" id="PS50157"/>
    </source>
</evidence>
<evidence type="ECO:0000313" key="9">
    <source>
        <dbReference type="EMBL" id="KAH8035696.1"/>
    </source>
</evidence>
<feature type="domain" description="C2H2-type" evidence="8">
    <location>
        <begin position="82"/>
        <end position="110"/>
    </location>
</feature>
<keyword evidence="2" id="KW-0479">Metal-binding</keyword>
<accession>A0A9J6ENT0</accession>
<evidence type="ECO:0000256" key="3">
    <source>
        <dbReference type="ARBA" id="ARBA00022737"/>
    </source>
</evidence>
<dbReference type="GO" id="GO:0000981">
    <property type="term" value="F:DNA-binding transcription factor activity, RNA polymerase II-specific"/>
    <property type="evidence" value="ECO:0007669"/>
    <property type="project" value="TreeGrafter"/>
</dbReference>
<keyword evidence="10" id="KW-1185">Reference proteome</keyword>
<dbReference type="PROSITE" id="PS00028">
    <property type="entry name" value="ZINC_FINGER_C2H2_1"/>
    <property type="match status" value="3"/>
</dbReference>
<dbReference type="SMART" id="SM00355">
    <property type="entry name" value="ZnF_C2H2"/>
    <property type="match status" value="4"/>
</dbReference>
<feature type="domain" description="C2H2-type" evidence="8">
    <location>
        <begin position="26"/>
        <end position="53"/>
    </location>
</feature>
<dbReference type="PANTHER" id="PTHR14003:SF23">
    <property type="entry name" value="ZINC FINGER PROTEIN 143"/>
    <property type="match status" value="1"/>
</dbReference>
<keyword evidence="6" id="KW-0539">Nucleus</keyword>
<dbReference type="InterPro" id="IPR013087">
    <property type="entry name" value="Znf_C2H2_type"/>
</dbReference>
<keyword evidence="5" id="KW-0862">Zinc</keyword>
<dbReference type="GO" id="GO:0000785">
    <property type="term" value="C:chromatin"/>
    <property type="evidence" value="ECO:0007669"/>
    <property type="project" value="TreeGrafter"/>
</dbReference>
<dbReference type="GO" id="GO:0005667">
    <property type="term" value="C:transcription regulator complex"/>
    <property type="evidence" value="ECO:0007669"/>
    <property type="project" value="TreeGrafter"/>
</dbReference>
<dbReference type="EMBL" id="JABSTU010000003">
    <property type="protein sequence ID" value="KAH8035696.1"/>
    <property type="molecule type" value="Genomic_DNA"/>
</dbReference>
<evidence type="ECO:0000256" key="6">
    <source>
        <dbReference type="ARBA" id="ARBA00023242"/>
    </source>
</evidence>
<evidence type="ECO:0000313" key="10">
    <source>
        <dbReference type="Proteomes" id="UP000821866"/>
    </source>
</evidence>
<keyword evidence="3" id="KW-0677">Repeat</keyword>
<keyword evidence="4 7" id="KW-0863">Zinc-finger</keyword>
<dbReference type="Proteomes" id="UP000821866">
    <property type="component" value="Chromosome 11"/>
</dbReference>
<organism evidence="9 10">
    <name type="scientific">Rhipicephalus microplus</name>
    <name type="common">Cattle tick</name>
    <name type="synonym">Boophilus microplus</name>
    <dbReference type="NCBI Taxonomy" id="6941"/>
    <lineage>
        <taxon>Eukaryota</taxon>
        <taxon>Metazoa</taxon>
        <taxon>Ecdysozoa</taxon>
        <taxon>Arthropoda</taxon>
        <taxon>Chelicerata</taxon>
        <taxon>Arachnida</taxon>
        <taxon>Acari</taxon>
        <taxon>Parasitiformes</taxon>
        <taxon>Ixodida</taxon>
        <taxon>Ixodoidea</taxon>
        <taxon>Ixodidae</taxon>
        <taxon>Rhipicephalinae</taxon>
        <taxon>Rhipicephalus</taxon>
        <taxon>Boophilus</taxon>
    </lineage>
</organism>
<evidence type="ECO:0000256" key="4">
    <source>
        <dbReference type="ARBA" id="ARBA00022771"/>
    </source>
</evidence>
<evidence type="ECO:0000256" key="5">
    <source>
        <dbReference type="ARBA" id="ARBA00022833"/>
    </source>
</evidence>
<dbReference type="GO" id="GO:0000978">
    <property type="term" value="F:RNA polymerase II cis-regulatory region sequence-specific DNA binding"/>
    <property type="evidence" value="ECO:0007669"/>
    <property type="project" value="TreeGrafter"/>
</dbReference>
<evidence type="ECO:0000256" key="1">
    <source>
        <dbReference type="ARBA" id="ARBA00004123"/>
    </source>
</evidence>
<reference evidence="9" key="2">
    <citation type="submission" date="2021-09" db="EMBL/GenBank/DDBJ databases">
        <authorList>
            <person name="Jia N."/>
            <person name="Wang J."/>
            <person name="Shi W."/>
            <person name="Du L."/>
            <person name="Sun Y."/>
            <person name="Zhan W."/>
            <person name="Jiang J."/>
            <person name="Wang Q."/>
            <person name="Zhang B."/>
            <person name="Ji P."/>
            <person name="Sakyi L.B."/>
            <person name="Cui X."/>
            <person name="Yuan T."/>
            <person name="Jiang B."/>
            <person name="Yang W."/>
            <person name="Lam T.T.-Y."/>
            <person name="Chang Q."/>
            <person name="Ding S."/>
            <person name="Wang X."/>
            <person name="Zhu J."/>
            <person name="Ruan X."/>
            <person name="Zhao L."/>
            <person name="Wei J."/>
            <person name="Que T."/>
            <person name="Du C."/>
            <person name="Cheng J."/>
            <person name="Dai P."/>
            <person name="Han X."/>
            <person name="Huang E."/>
            <person name="Gao Y."/>
            <person name="Liu J."/>
            <person name="Shao H."/>
            <person name="Ye R."/>
            <person name="Li L."/>
            <person name="Wei W."/>
            <person name="Wang X."/>
            <person name="Wang C."/>
            <person name="Huo Q."/>
            <person name="Li W."/>
            <person name="Guo W."/>
            <person name="Chen H."/>
            <person name="Chen S."/>
            <person name="Zhou L."/>
            <person name="Zhou L."/>
            <person name="Ni X."/>
            <person name="Tian J."/>
            <person name="Zhou Y."/>
            <person name="Sheng Y."/>
            <person name="Liu T."/>
            <person name="Pan Y."/>
            <person name="Xia L."/>
            <person name="Li J."/>
            <person name="Zhao F."/>
            <person name="Cao W."/>
        </authorList>
    </citation>
    <scope>NUCLEOTIDE SEQUENCE</scope>
    <source>
        <strain evidence="9">Rmic-2018</strain>
        <tissue evidence="9">Larvae</tissue>
    </source>
</reference>
<evidence type="ECO:0000256" key="7">
    <source>
        <dbReference type="PROSITE-ProRule" id="PRU00042"/>
    </source>
</evidence>
<comment type="caution">
    <text evidence="9">The sequence shown here is derived from an EMBL/GenBank/DDBJ whole genome shotgun (WGS) entry which is preliminary data.</text>
</comment>
<dbReference type="SUPFAM" id="SSF57667">
    <property type="entry name" value="beta-beta-alpha zinc fingers"/>
    <property type="match status" value="2"/>
</dbReference>
<sequence>MCPSKFCKKETLDRHVQLHTSGVDMWHCVECGKNFTKLTLLLTHMKWHATDKPHPCHLCPAGFKYKCDLDVHMLTHTGEKPHKCPECARQFARSGDLNRHMRSIHDRAKITTASSVNRVEITMPSNTPTSLHPLHHDK</sequence>
<dbReference type="Gene3D" id="3.30.160.60">
    <property type="entry name" value="Classic Zinc Finger"/>
    <property type="match status" value="3"/>
</dbReference>
<dbReference type="PANTHER" id="PTHR14003">
    <property type="entry name" value="TRANSCRIPTIONAL REPRESSOR PROTEIN YY"/>
    <property type="match status" value="1"/>
</dbReference>
<dbReference type="Pfam" id="PF00096">
    <property type="entry name" value="zf-C2H2"/>
    <property type="match status" value="3"/>
</dbReference>
<dbReference type="VEuPathDB" id="VectorBase:LOC119180698"/>
<dbReference type="GO" id="GO:0031519">
    <property type="term" value="C:PcG protein complex"/>
    <property type="evidence" value="ECO:0007669"/>
    <property type="project" value="TreeGrafter"/>
</dbReference>
<gene>
    <name evidence="9" type="ORF">HPB51_007940</name>
</gene>
<feature type="domain" description="C2H2-type" evidence="8">
    <location>
        <begin position="54"/>
        <end position="81"/>
    </location>
</feature>
<dbReference type="GO" id="GO:0008270">
    <property type="term" value="F:zinc ion binding"/>
    <property type="evidence" value="ECO:0007669"/>
    <property type="project" value="UniProtKB-KW"/>
</dbReference>
<evidence type="ECO:0000256" key="2">
    <source>
        <dbReference type="ARBA" id="ARBA00022723"/>
    </source>
</evidence>
<protein>
    <recommendedName>
        <fullName evidence="8">C2H2-type domain-containing protein</fullName>
    </recommendedName>
</protein>
<comment type="subcellular location">
    <subcellularLocation>
        <location evidence="1">Nucleus</location>
    </subcellularLocation>
</comment>
<dbReference type="PROSITE" id="PS50157">
    <property type="entry name" value="ZINC_FINGER_C2H2_2"/>
    <property type="match status" value="3"/>
</dbReference>
<name>A0A9J6ENT0_RHIMP</name>
<dbReference type="FunFam" id="3.30.160.60:FF:000446">
    <property type="entry name" value="Zinc finger protein"/>
    <property type="match status" value="1"/>
</dbReference>